<evidence type="ECO:0000313" key="9">
    <source>
        <dbReference type="Proteomes" id="UP000320390"/>
    </source>
</evidence>
<reference evidence="8 9" key="1">
    <citation type="submission" date="2019-02" db="EMBL/GenBank/DDBJ databases">
        <title>Deep-cultivation of Planctomycetes and their phenomic and genomic characterization uncovers novel biology.</title>
        <authorList>
            <person name="Wiegand S."/>
            <person name="Jogler M."/>
            <person name="Boedeker C."/>
            <person name="Pinto D."/>
            <person name="Vollmers J."/>
            <person name="Rivas-Marin E."/>
            <person name="Kohn T."/>
            <person name="Peeters S.H."/>
            <person name="Heuer A."/>
            <person name="Rast P."/>
            <person name="Oberbeckmann S."/>
            <person name="Bunk B."/>
            <person name="Jeske O."/>
            <person name="Meyerdierks A."/>
            <person name="Storesund J.E."/>
            <person name="Kallscheuer N."/>
            <person name="Luecker S."/>
            <person name="Lage O.M."/>
            <person name="Pohl T."/>
            <person name="Merkel B.J."/>
            <person name="Hornburger P."/>
            <person name="Mueller R.-W."/>
            <person name="Bruemmer F."/>
            <person name="Labrenz M."/>
            <person name="Spormann A.M."/>
            <person name="Op den Camp H."/>
            <person name="Overmann J."/>
            <person name="Amann R."/>
            <person name="Jetten M.S.M."/>
            <person name="Mascher T."/>
            <person name="Medema M.H."/>
            <person name="Devos D.P."/>
            <person name="Kaster A.-K."/>
            <person name="Ovreas L."/>
            <person name="Rohde M."/>
            <person name="Galperin M.Y."/>
            <person name="Jogler C."/>
        </authorList>
    </citation>
    <scope>NUCLEOTIDE SEQUENCE [LARGE SCALE GENOMIC DNA]</scope>
    <source>
        <strain evidence="8 9">Poly30</strain>
    </source>
</reference>
<comment type="pathway">
    <text evidence="6">Glycan biosynthesis; glycogen biosynthesis.</text>
</comment>
<comment type="similarity">
    <text evidence="2 6">Belongs to the glycosyltransferase 1 family. Bacterial/plant glycogen synthase subfamily.</text>
</comment>
<evidence type="ECO:0000256" key="2">
    <source>
        <dbReference type="ARBA" id="ARBA00010281"/>
    </source>
</evidence>
<sequence>MDVKIAFATPELKSLVRRTQLAEIAEQLPRTLMELGAEVRIFIPHSRDIDTAALGPLEESALLRIKDGSSRTPVTIRTGYIDGLTVHLIDHGQLFRTRHPYGDENGPYADNWRRFAIFARTVLEGFGPLAFTPDVIHCLDWTTGLIPLIQKLEYSTRDHPASKPGTLFAIQNLAMQGSFEREILPKIGVPHEYFRSVLGVELGARVNYLKAGAEFATMVGASSPSKARQYVEAERGDGLEETFRRREKDIVGVQSGIDYRTWDPSSDPLLAQNYAADDKELAGKRKCKASLQEVMKLEVSPRTPVLAIVGRFDADSGFDILAESLTPMLERNVEIILMGPGPPEIIERLHTIEQTFAGRCRVVEGYDVATAHTLLAGADMLLLPGHYHATNALCAIAMRYGVIPIAYAFSGLEDTLVDLTASPKKGTGLLFERYDPDALVDALDRGRTLFKKATDWKAIAKRCMEEDFSWAESGREYMKAYRRLTRQVKQKK</sequence>
<evidence type="ECO:0000256" key="6">
    <source>
        <dbReference type="HAMAP-Rule" id="MF_00484"/>
    </source>
</evidence>
<dbReference type="GO" id="GO:0009011">
    <property type="term" value="F:alpha-1,4-glucan glucosyltransferase (ADP-glucose donor) activity"/>
    <property type="evidence" value="ECO:0007669"/>
    <property type="project" value="UniProtKB-UniRule"/>
</dbReference>
<keyword evidence="4 6" id="KW-0808">Transferase</keyword>
<evidence type="ECO:0000256" key="5">
    <source>
        <dbReference type="ARBA" id="ARBA00023056"/>
    </source>
</evidence>
<gene>
    <name evidence="8" type="primary">glgA_2</name>
    <name evidence="6" type="synonym">glgA</name>
    <name evidence="8" type="ORF">Poly30_43870</name>
</gene>
<feature type="binding site" evidence="6">
    <location>
        <position position="17"/>
    </location>
    <ligand>
        <name>ADP-alpha-D-glucose</name>
        <dbReference type="ChEBI" id="CHEBI:57498"/>
    </ligand>
</feature>
<dbReference type="SUPFAM" id="SSF53756">
    <property type="entry name" value="UDP-Glycosyltransferase/glycogen phosphorylase"/>
    <property type="match status" value="1"/>
</dbReference>
<comment type="catalytic activity">
    <reaction evidence="1 6">
        <text>[(1-&gt;4)-alpha-D-glucosyl](n) + ADP-alpha-D-glucose = [(1-&gt;4)-alpha-D-glucosyl](n+1) + ADP + H(+)</text>
        <dbReference type="Rhea" id="RHEA:18189"/>
        <dbReference type="Rhea" id="RHEA-COMP:9584"/>
        <dbReference type="Rhea" id="RHEA-COMP:9587"/>
        <dbReference type="ChEBI" id="CHEBI:15378"/>
        <dbReference type="ChEBI" id="CHEBI:15444"/>
        <dbReference type="ChEBI" id="CHEBI:57498"/>
        <dbReference type="ChEBI" id="CHEBI:456216"/>
        <dbReference type="EC" id="2.4.1.21"/>
    </reaction>
</comment>
<dbReference type="Gene3D" id="3.40.50.2000">
    <property type="entry name" value="Glycogen Phosphorylase B"/>
    <property type="match status" value="2"/>
</dbReference>
<dbReference type="GO" id="GO:0005978">
    <property type="term" value="P:glycogen biosynthetic process"/>
    <property type="evidence" value="ECO:0007669"/>
    <property type="project" value="UniProtKB-UniRule"/>
</dbReference>
<feature type="domain" description="Starch synthase catalytic" evidence="7">
    <location>
        <begin position="4"/>
        <end position="244"/>
    </location>
</feature>
<dbReference type="Pfam" id="PF08323">
    <property type="entry name" value="Glyco_transf_5"/>
    <property type="match status" value="1"/>
</dbReference>
<comment type="function">
    <text evidence="6">Synthesizes alpha-1,4-glucan chains using ADP-glucose.</text>
</comment>
<dbReference type="Proteomes" id="UP000320390">
    <property type="component" value="Chromosome"/>
</dbReference>
<organism evidence="8 9">
    <name type="scientific">Saltatorellus ferox</name>
    <dbReference type="NCBI Taxonomy" id="2528018"/>
    <lineage>
        <taxon>Bacteria</taxon>
        <taxon>Pseudomonadati</taxon>
        <taxon>Planctomycetota</taxon>
        <taxon>Planctomycetia</taxon>
        <taxon>Planctomycetia incertae sedis</taxon>
        <taxon>Saltatorellus</taxon>
    </lineage>
</organism>
<keyword evidence="5 6" id="KW-0320">Glycogen biosynthesis</keyword>
<evidence type="ECO:0000256" key="3">
    <source>
        <dbReference type="ARBA" id="ARBA00022676"/>
    </source>
</evidence>
<dbReference type="EC" id="2.4.1.21" evidence="6"/>
<evidence type="ECO:0000313" key="8">
    <source>
        <dbReference type="EMBL" id="QDV08832.1"/>
    </source>
</evidence>
<dbReference type="CDD" id="cd03791">
    <property type="entry name" value="GT5_Glycogen_synthase_DULL1-like"/>
    <property type="match status" value="1"/>
</dbReference>
<keyword evidence="3 6" id="KW-0328">Glycosyltransferase</keyword>
<dbReference type="HAMAP" id="MF_00484">
    <property type="entry name" value="Glycogen_synth"/>
    <property type="match status" value="1"/>
</dbReference>
<evidence type="ECO:0000259" key="7">
    <source>
        <dbReference type="Pfam" id="PF08323"/>
    </source>
</evidence>
<evidence type="ECO:0000256" key="4">
    <source>
        <dbReference type="ARBA" id="ARBA00022679"/>
    </source>
</evidence>
<dbReference type="EMBL" id="CP036434">
    <property type="protein sequence ID" value="QDV08832.1"/>
    <property type="molecule type" value="Genomic_DNA"/>
</dbReference>
<dbReference type="AlphaFoldDB" id="A0A518EXL7"/>
<protein>
    <recommendedName>
        <fullName evidence="6">Glycogen synthase</fullName>
        <ecNumber evidence="6">2.4.1.21</ecNumber>
    </recommendedName>
    <alternativeName>
        <fullName evidence="6">Starch [bacterial glycogen] synthase</fullName>
    </alternativeName>
</protein>
<dbReference type="InterPro" id="IPR011835">
    <property type="entry name" value="GS/SS"/>
</dbReference>
<proteinExistence type="inferred from homology"/>
<name>A0A518EXL7_9BACT</name>
<dbReference type="GO" id="GO:0004373">
    <property type="term" value="F:alpha-1,4-glucan glucosyltransferase (UDP-glucose donor) activity"/>
    <property type="evidence" value="ECO:0007669"/>
    <property type="project" value="InterPro"/>
</dbReference>
<dbReference type="Pfam" id="PF13692">
    <property type="entry name" value="Glyco_trans_1_4"/>
    <property type="match status" value="1"/>
</dbReference>
<evidence type="ECO:0000256" key="1">
    <source>
        <dbReference type="ARBA" id="ARBA00001478"/>
    </source>
</evidence>
<dbReference type="PANTHER" id="PTHR45825">
    <property type="entry name" value="GRANULE-BOUND STARCH SYNTHASE 1, CHLOROPLASTIC/AMYLOPLASTIC"/>
    <property type="match status" value="1"/>
</dbReference>
<keyword evidence="9" id="KW-1185">Reference proteome</keyword>
<dbReference type="InterPro" id="IPR013534">
    <property type="entry name" value="Starch_synth_cat_dom"/>
</dbReference>
<dbReference type="NCBIfam" id="TIGR02095">
    <property type="entry name" value="glgA"/>
    <property type="match status" value="1"/>
</dbReference>
<accession>A0A518EXL7</accession>
<dbReference type="PANTHER" id="PTHR45825:SF11">
    <property type="entry name" value="ALPHA AMYLASE DOMAIN-CONTAINING PROTEIN"/>
    <property type="match status" value="1"/>
</dbReference>
<dbReference type="UniPathway" id="UPA00164"/>